<proteinExistence type="predicted"/>
<dbReference type="GO" id="GO:0003676">
    <property type="term" value="F:nucleic acid binding"/>
    <property type="evidence" value="ECO:0007669"/>
    <property type="project" value="InterPro"/>
</dbReference>
<dbReference type="Gene3D" id="3.30.565.10">
    <property type="entry name" value="Histidine kinase-like ATPase, C-terminal domain"/>
    <property type="match status" value="1"/>
</dbReference>
<dbReference type="SUPFAM" id="SSF46946">
    <property type="entry name" value="S13-like H2TH domain"/>
    <property type="match status" value="1"/>
</dbReference>
<dbReference type="EMBL" id="LAZR01041218">
    <property type="protein sequence ID" value="KKL12531.1"/>
    <property type="molecule type" value="Genomic_DNA"/>
</dbReference>
<comment type="caution">
    <text evidence="2">The sequence shown here is derived from an EMBL/GenBank/DDBJ whole genome shotgun (WGS) entry which is preliminary data.</text>
</comment>
<evidence type="ECO:0000259" key="1">
    <source>
        <dbReference type="Pfam" id="PF02518"/>
    </source>
</evidence>
<gene>
    <name evidence="2" type="ORF">LCGC14_2534820</name>
</gene>
<dbReference type="InterPro" id="IPR010979">
    <property type="entry name" value="Ribosomal_uS13-like_H2TH"/>
</dbReference>
<dbReference type="InterPro" id="IPR036890">
    <property type="entry name" value="HATPase_C_sf"/>
</dbReference>
<dbReference type="PANTHER" id="PTHR48444:SF1">
    <property type="entry name" value="DNA TOPOISOMERASE 6 SUBUNIT B"/>
    <property type="match status" value="1"/>
</dbReference>
<dbReference type="NCBIfam" id="NF003218">
    <property type="entry name" value="PRK04184.1"/>
    <property type="match status" value="1"/>
</dbReference>
<organism evidence="2">
    <name type="scientific">marine sediment metagenome</name>
    <dbReference type="NCBI Taxonomy" id="412755"/>
    <lineage>
        <taxon>unclassified sequences</taxon>
        <taxon>metagenomes</taxon>
        <taxon>ecological metagenomes</taxon>
    </lineage>
</organism>
<feature type="domain" description="Histidine kinase/HSP90-like ATPase" evidence="1">
    <location>
        <begin position="2"/>
        <end position="102"/>
    </location>
</feature>
<accession>A0A0F9D3Y1</accession>
<dbReference type="Gene3D" id="1.10.8.50">
    <property type="match status" value="1"/>
</dbReference>
<dbReference type="Pfam" id="PF02518">
    <property type="entry name" value="HATPase_c"/>
    <property type="match status" value="1"/>
</dbReference>
<protein>
    <recommendedName>
        <fullName evidence="1">Histidine kinase/HSP90-like ATPase domain-containing protein</fullName>
    </recommendedName>
</protein>
<feature type="non-terminal residue" evidence="2">
    <location>
        <position position="253"/>
    </location>
</feature>
<dbReference type="PANTHER" id="PTHR48444">
    <property type="entry name" value="DNA TOPOISOMERASE 6 SUBUNIT B"/>
    <property type="match status" value="1"/>
</dbReference>
<sequence length="253" mass="28160">MKEAVDNALDACEEAGILPEVGIEIDQLDETHFKVSVQDNGPGIVKKQIPSIFGQLLYGSKFHRLRMSRGQQGIGISAAGMYGLLTTGKPVRIISRTSTRAKAHCYEVQIDTKKNRPDIVHDEQIEWDASHGTRVEIELEAKYQRGRQGVDDYLMQTAIANPHVTFRYRAPDGREEQYPAAARQLPAIPKSIRPHPHGIELGVLIKMLQDTRGKSVRQFLTGDFSRVSPRVANQIIETSGIRRNARASSLNGP</sequence>
<evidence type="ECO:0000313" key="2">
    <source>
        <dbReference type="EMBL" id="KKL12531.1"/>
    </source>
</evidence>
<reference evidence="2" key="1">
    <citation type="journal article" date="2015" name="Nature">
        <title>Complex archaea that bridge the gap between prokaryotes and eukaryotes.</title>
        <authorList>
            <person name="Spang A."/>
            <person name="Saw J.H."/>
            <person name="Jorgensen S.L."/>
            <person name="Zaremba-Niedzwiedzka K."/>
            <person name="Martijn J."/>
            <person name="Lind A.E."/>
            <person name="van Eijk R."/>
            <person name="Schleper C."/>
            <person name="Guy L."/>
            <person name="Ettema T.J."/>
        </authorList>
    </citation>
    <scope>NUCLEOTIDE SEQUENCE</scope>
</reference>
<dbReference type="InterPro" id="IPR003594">
    <property type="entry name" value="HATPase_dom"/>
</dbReference>
<dbReference type="AlphaFoldDB" id="A0A0F9D3Y1"/>
<dbReference type="SUPFAM" id="SSF55874">
    <property type="entry name" value="ATPase domain of HSP90 chaperone/DNA topoisomerase II/histidine kinase"/>
    <property type="match status" value="1"/>
</dbReference>
<name>A0A0F9D3Y1_9ZZZZ</name>